<accession>A0ABW4LBZ9</accession>
<organism evidence="5 6">
    <name type="scientific">Amnibacterium endophyticum</name>
    <dbReference type="NCBI Taxonomy" id="2109337"/>
    <lineage>
        <taxon>Bacteria</taxon>
        <taxon>Bacillati</taxon>
        <taxon>Actinomycetota</taxon>
        <taxon>Actinomycetes</taxon>
        <taxon>Micrococcales</taxon>
        <taxon>Microbacteriaceae</taxon>
        <taxon>Amnibacterium</taxon>
    </lineage>
</organism>
<evidence type="ECO:0000256" key="1">
    <source>
        <dbReference type="ARBA" id="ARBA00023015"/>
    </source>
</evidence>
<evidence type="ECO:0000256" key="3">
    <source>
        <dbReference type="ARBA" id="ARBA00023163"/>
    </source>
</evidence>
<dbReference type="InterPro" id="IPR050204">
    <property type="entry name" value="AraC_XylS_family_regulators"/>
</dbReference>
<dbReference type="Pfam" id="PF14525">
    <property type="entry name" value="AraC_binding_2"/>
    <property type="match status" value="1"/>
</dbReference>
<dbReference type="EMBL" id="JBHUEA010000006">
    <property type="protein sequence ID" value="MFD1721053.1"/>
    <property type="molecule type" value="Genomic_DNA"/>
</dbReference>
<keyword evidence="6" id="KW-1185">Reference proteome</keyword>
<dbReference type="PANTHER" id="PTHR46796:SF6">
    <property type="entry name" value="ARAC SUBFAMILY"/>
    <property type="match status" value="1"/>
</dbReference>
<dbReference type="PROSITE" id="PS01124">
    <property type="entry name" value="HTH_ARAC_FAMILY_2"/>
    <property type="match status" value="1"/>
</dbReference>
<evidence type="ECO:0000313" key="5">
    <source>
        <dbReference type="EMBL" id="MFD1721053.1"/>
    </source>
</evidence>
<keyword evidence="2" id="KW-0238">DNA-binding</keyword>
<comment type="caution">
    <text evidence="5">The sequence shown here is derived from an EMBL/GenBank/DDBJ whole genome shotgun (WGS) entry which is preliminary data.</text>
</comment>
<dbReference type="RefSeq" id="WP_377932941.1">
    <property type="nucleotide sequence ID" value="NZ_JBHUEA010000006.1"/>
</dbReference>
<gene>
    <name evidence="5" type="ORF">ACFSBI_05780</name>
</gene>
<sequence length="313" mass="34616">MALIDEQLRVAQTWSGVDGFQRFRQTGADWLTPDPRLFRAEWTSTSIDGVQLSEWRSTPVSGRPRPNEPGTACLNAIIGGRIRYELDETAYSAEPGSVHLFHAGRSVRLSAPGGMRIARVVLLEEAMPVWLRGPSPLGDGPLPATTLTAGFVALLDRLTAAIREDGVQPPVATAKAIGVLASALLEEAIPSGTSGMGDLREQMIAYIDRHLGETDLGPRRLAAEFDVSLRWVHRVFNQGDESVARYIRERRVDAIAHQLRSERRWVRVADLAARFGFAGRDQLTRAFKQRYGVTVNDYLDLVLQDRPLPDAAR</sequence>
<dbReference type="Gene3D" id="1.10.10.60">
    <property type="entry name" value="Homeodomain-like"/>
    <property type="match status" value="1"/>
</dbReference>
<evidence type="ECO:0000256" key="2">
    <source>
        <dbReference type="ARBA" id="ARBA00023125"/>
    </source>
</evidence>
<dbReference type="PANTHER" id="PTHR46796">
    <property type="entry name" value="HTH-TYPE TRANSCRIPTIONAL ACTIVATOR RHAS-RELATED"/>
    <property type="match status" value="1"/>
</dbReference>
<evidence type="ECO:0000259" key="4">
    <source>
        <dbReference type="PROSITE" id="PS01124"/>
    </source>
</evidence>
<reference evidence="6" key="1">
    <citation type="journal article" date="2019" name="Int. J. Syst. Evol. Microbiol.">
        <title>The Global Catalogue of Microorganisms (GCM) 10K type strain sequencing project: providing services to taxonomists for standard genome sequencing and annotation.</title>
        <authorList>
            <consortium name="The Broad Institute Genomics Platform"/>
            <consortium name="The Broad Institute Genome Sequencing Center for Infectious Disease"/>
            <person name="Wu L."/>
            <person name="Ma J."/>
        </authorList>
    </citation>
    <scope>NUCLEOTIDE SEQUENCE [LARGE SCALE GENOMIC DNA]</scope>
    <source>
        <strain evidence="6">CGMCC 1.12471</strain>
    </source>
</reference>
<evidence type="ECO:0000313" key="6">
    <source>
        <dbReference type="Proteomes" id="UP001597347"/>
    </source>
</evidence>
<feature type="domain" description="HTH araC/xylS-type" evidence="4">
    <location>
        <begin position="201"/>
        <end position="301"/>
    </location>
</feature>
<keyword evidence="1" id="KW-0805">Transcription regulation</keyword>
<dbReference type="SMART" id="SM00342">
    <property type="entry name" value="HTH_ARAC"/>
    <property type="match status" value="1"/>
</dbReference>
<name>A0ABW4LBZ9_9MICO</name>
<dbReference type="InterPro" id="IPR035418">
    <property type="entry name" value="AraC-bd_2"/>
</dbReference>
<protein>
    <submittedName>
        <fullName evidence="5">Helix-turn-helix domain-containing protein</fullName>
    </submittedName>
</protein>
<proteinExistence type="predicted"/>
<keyword evidence="3" id="KW-0804">Transcription</keyword>
<dbReference type="Pfam" id="PF12833">
    <property type="entry name" value="HTH_18"/>
    <property type="match status" value="1"/>
</dbReference>
<dbReference type="InterPro" id="IPR018060">
    <property type="entry name" value="HTH_AraC"/>
</dbReference>
<dbReference type="Proteomes" id="UP001597347">
    <property type="component" value="Unassembled WGS sequence"/>
</dbReference>